<evidence type="ECO:0000313" key="2">
    <source>
        <dbReference type="Proteomes" id="UP000193450"/>
    </source>
</evidence>
<reference evidence="1 2" key="1">
    <citation type="submission" date="2016-11" db="EMBL/GenBank/DDBJ databases">
        <title>Trade-off between light-utilization and light-protection in marine flavobacteria.</title>
        <authorList>
            <person name="Kumagai Y."/>
        </authorList>
    </citation>
    <scope>NUCLEOTIDE SEQUENCE [LARGE SCALE GENOMIC DNA]</scope>
    <source>
        <strain evidence="1 2">NBRC 107125</strain>
    </source>
</reference>
<dbReference type="AlphaFoldDB" id="A0A1X9NFB9"/>
<evidence type="ECO:0000313" key="1">
    <source>
        <dbReference type="EMBL" id="ARN75734.1"/>
    </source>
</evidence>
<name>A0A1X9NFB9_9GAMM</name>
<keyword evidence="2" id="KW-1185">Reference proteome</keyword>
<dbReference type="KEGG" id="osg:BST96_17450"/>
<accession>A0A1X9NFB9</accession>
<gene>
    <name evidence="1" type="ORF">BST96_17450</name>
</gene>
<sequence length="94" mass="10197">MINVVDVSMNSTLWNFATSSGLVNRKGNMVSDILFSNFKGVSGDARIATVTFSAKRTGKTAIRLKPSEINPFASNGSVLDVKFQKTKIIVSKNK</sequence>
<dbReference type="Proteomes" id="UP000193450">
    <property type="component" value="Chromosome"/>
</dbReference>
<dbReference type="STRING" id="716816.BST96_17450"/>
<organism evidence="1 2">
    <name type="scientific">Oceanicoccus sagamiensis</name>
    <dbReference type="NCBI Taxonomy" id="716816"/>
    <lineage>
        <taxon>Bacteria</taxon>
        <taxon>Pseudomonadati</taxon>
        <taxon>Pseudomonadota</taxon>
        <taxon>Gammaproteobacteria</taxon>
        <taxon>Cellvibrionales</taxon>
        <taxon>Spongiibacteraceae</taxon>
        <taxon>Oceanicoccus</taxon>
    </lineage>
</organism>
<proteinExistence type="predicted"/>
<dbReference type="EMBL" id="CP019343">
    <property type="protein sequence ID" value="ARN75734.1"/>
    <property type="molecule type" value="Genomic_DNA"/>
</dbReference>
<evidence type="ECO:0008006" key="3">
    <source>
        <dbReference type="Google" id="ProtNLM"/>
    </source>
</evidence>
<protein>
    <recommendedName>
        <fullName evidence="3">Cohesin domain-containing protein</fullName>
    </recommendedName>
</protein>